<keyword evidence="4" id="KW-1185">Reference proteome</keyword>
<name>A0A1Y1JBJ6_PLAGO</name>
<dbReference type="RefSeq" id="XP_028541637.1">
    <property type="nucleotide sequence ID" value="XM_028685836.1"/>
</dbReference>
<feature type="region of interest" description="Disordered" evidence="1">
    <location>
        <begin position="404"/>
        <end position="434"/>
    </location>
</feature>
<keyword evidence="2" id="KW-0812">Transmembrane</keyword>
<evidence type="ECO:0000256" key="1">
    <source>
        <dbReference type="SAM" id="MobiDB-lite"/>
    </source>
</evidence>
<dbReference type="AlphaFoldDB" id="A0A1Y1JBJ6"/>
<accession>A0A1Y1JBJ6</accession>
<proteinExistence type="predicted"/>
<evidence type="ECO:0000313" key="3">
    <source>
        <dbReference type="EMBL" id="GAW79048.1"/>
    </source>
</evidence>
<dbReference type="GeneID" id="39745748"/>
<keyword evidence="2" id="KW-1133">Transmembrane helix</keyword>
<keyword evidence="2" id="KW-0472">Membrane</keyword>
<feature type="transmembrane region" description="Helical" evidence="2">
    <location>
        <begin position="314"/>
        <end position="336"/>
    </location>
</feature>
<gene>
    <name evidence="3" type="ORF">PGO_020170</name>
</gene>
<dbReference type="OrthoDB" id="385912at2759"/>
<dbReference type="Proteomes" id="UP000195521">
    <property type="component" value="Unassembled WGS sequence"/>
</dbReference>
<feature type="transmembrane region" description="Helical" evidence="2">
    <location>
        <begin position="270"/>
        <end position="292"/>
    </location>
</feature>
<evidence type="ECO:0000313" key="4">
    <source>
        <dbReference type="Proteomes" id="UP000195521"/>
    </source>
</evidence>
<protein>
    <submittedName>
        <fullName evidence="3">Variable surface protein</fullName>
    </submittedName>
</protein>
<evidence type="ECO:0000256" key="2">
    <source>
        <dbReference type="SAM" id="Phobius"/>
    </source>
</evidence>
<dbReference type="InterPro" id="IPR008780">
    <property type="entry name" value="Plasmodium_Vir"/>
</dbReference>
<feature type="compositionally biased region" description="Low complexity" evidence="1">
    <location>
        <begin position="375"/>
        <end position="391"/>
    </location>
</feature>
<comment type="caution">
    <text evidence="3">The sequence shown here is derived from an EMBL/GenBank/DDBJ whole genome shotgun (WGS) entry which is preliminary data.</text>
</comment>
<feature type="compositionally biased region" description="Low complexity" evidence="1">
    <location>
        <begin position="404"/>
        <end position="421"/>
    </location>
</feature>
<dbReference type="EMBL" id="BDQF01000002">
    <property type="protein sequence ID" value="GAW79048.1"/>
    <property type="molecule type" value="Genomic_DNA"/>
</dbReference>
<sequence length="434" mass="51288">MYNVEKYKLIYYGSILKSWPDYNKSFDLDQLYKHNYEIICNQIESENGNRNDDDKKLCQSFFGFLEHINYGGGNNMYKGHSVWSDFIEWAYKKQEKPNTFTYDNLENFVNKVEGFFKKRMEPALDNTIEILNKDNVRLRNLMKLHYYLESAGDIKVLIDGNHGENYPDYCKFINDCLDIFNAYYPEVCTNTPDDTKPKNICKLLERFKDHYENIMYKALRYRQALIKDDHTDIFSNRVLCRVNKKEYSAHPIASFINAAKSANSPLFNKIMISSFSVLGFLLIFFVLIKLIIKNGHHHYHHPIIIISSLLSSHLYYHLCINFLAAQVTPLESLIFGKERSSRRRWRKGPAEEYEDEFESSDQYSYGSSDKHSYESSDQYSYESSDQYSYESSDQYLYESSDQYPYKSSDQYSYQSSNQYNSRGQDFDDYFSNAS</sequence>
<feature type="region of interest" description="Disordered" evidence="1">
    <location>
        <begin position="345"/>
        <end position="391"/>
    </location>
</feature>
<reference evidence="4" key="1">
    <citation type="submission" date="2017-04" db="EMBL/GenBank/DDBJ databases">
        <title>Plasmodium gonderi genome.</title>
        <authorList>
            <person name="Arisue N."/>
            <person name="Honma H."/>
            <person name="Kawai S."/>
            <person name="Tougan T."/>
            <person name="Tanabe K."/>
            <person name="Horii T."/>
        </authorList>
    </citation>
    <scope>NUCLEOTIDE SEQUENCE [LARGE SCALE GENOMIC DNA]</scope>
    <source>
        <strain evidence="4">ATCC 30045</strain>
    </source>
</reference>
<organism evidence="3 4">
    <name type="scientific">Plasmodium gonderi</name>
    <dbReference type="NCBI Taxonomy" id="77519"/>
    <lineage>
        <taxon>Eukaryota</taxon>
        <taxon>Sar</taxon>
        <taxon>Alveolata</taxon>
        <taxon>Apicomplexa</taxon>
        <taxon>Aconoidasida</taxon>
        <taxon>Haemosporida</taxon>
        <taxon>Plasmodiidae</taxon>
        <taxon>Plasmodium</taxon>
        <taxon>Plasmodium (Plasmodium)</taxon>
    </lineage>
</organism>
<dbReference type="Pfam" id="PF05795">
    <property type="entry name" value="Plasmodium_Vir"/>
    <property type="match status" value="1"/>
</dbReference>